<feature type="transmembrane region" description="Helical" evidence="9">
    <location>
        <begin position="199"/>
        <end position="218"/>
    </location>
</feature>
<feature type="transmembrane region" description="Helical" evidence="9">
    <location>
        <begin position="298"/>
        <end position="314"/>
    </location>
</feature>
<keyword evidence="12" id="KW-1185">Reference proteome</keyword>
<feature type="transmembrane region" description="Helical" evidence="9">
    <location>
        <begin position="18"/>
        <end position="36"/>
    </location>
</feature>
<comment type="subcellular location">
    <subcellularLocation>
        <location evidence="1">Cell membrane</location>
        <topology evidence="1">Multi-pass membrane protein</topology>
    </subcellularLocation>
</comment>
<feature type="transmembrane region" description="Helical" evidence="9">
    <location>
        <begin position="401"/>
        <end position="420"/>
    </location>
</feature>
<reference evidence="12" key="1">
    <citation type="submission" date="2023-07" db="EMBL/GenBank/DDBJ databases">
        <title>30 novel species of actinomycetes from the DSMZ collection.</title>
        <authorList>
            <person name="Nouioui I."/>
        </authorList>
    </citation>
    <scope>NUCLEOTIDE SEQUENCE [LARGE SCALE GENOMIC DNA]</scope>
    <source>
        <strain evidence="12">DSM 44918</strain>
    </source>
</reference>
<feature type="domain" description="Inositolphosphotransferase Aur1/Ipt1" evidence="10">
    <location>
        <begin position="368"/>
        <end position="550"/>
    </location>
</feature>
<keyword evidence="6 9" id="KW-0472">Membrane</keyword>
<sequence length="627" mass="65889">MTESSNARQRWRGRLVPGLWWAAAGAATAWRVAALAADQRADSVGESVGTLVLLLVFGLLVARALPFTGRWVAPAVLSLLAAARPLWEAWDGGVPGPLPVVAVLAGWLWGGRRGGVLIGLGAVCQPALLLFGALLWLTGRRGAARAAGAAFLVGGALSLAAGAGAPWAFDPDDLAAEALANQSLHGALLRLGAHGPAEVALLLPLAGAVCVLALRRAARFARDDQPLLAAAVLGCAGLAVTPAPWAFGQLWLVAALAGRVGRRTADRPVWPVLLVLALVLDGGALVPKLAWLAPVGENVPLLAALAAACLVRFLPRTSPRWERPVRAGEAGRPNLLLELLLIRVGYFCYSWVRSQARGDRAAAEAHGHQILGLERALRADVEHGLNHAVAGVGWLADAMDFAYATFHFAVPLTILGWLLVRHPAAYRAGRRALAFTTLLGLVGFWLYPLAPPRLMPGLGYLDTANGVQDLDDPRYGHLTGITNPYAAMPSLHVGWSLWCAVMLWRHAPYRWLRVAGFAYPLLTTVVIMATANHYLLDAVGGVLVVAGGLAASGLGGRVVRRRHALQVGAEPAVVGGAPAAPAGPDRPWHAGREPAPGEPTGESRDPAPHPAADRSRDPDRDGAKFVP</sequence>
<dbReference type="Pfam" id="PF09594">
    <property type="entry name" value="GT87"/>
    <property type="match status" value="1"/>
</dbReference>
<evidence type="ECO:0000256" key="6">
    <source>
        <dbReference type="ARBA" id="ARBA00023136"/>
    </source>
</evidence>
<dbReference type="PANTHER" id="PTHR31310">
    <property type="match status" value="1"/>
</dbReference>
<dbReference type="Pfam" id="PF14378">
    <property type="entry name" value="PAP2_3"/>
    <property type="match status" value="1"/>
</dbReference>
<feature type="region of interest" description="Disordered" evidence="8">
    <location>
        <begin position="574"/>
        <end position="627"/>
    </location>
</feature>
<dbReference type="InterPro" id="IPR052185">
    <property type="entry name" value="IPC_Synthase-Related"/>
</dbReference>
<keyword evidence="2" id="KW-1003">Cell membrane</keyword>
<evidence type="ECO:0000313" key="11">
    <source>
        <dbReference type="EMBL" id="MDT0321136.1"/>
    </source>
</evidence>
<organism evidence="11 12">
    <name type="scientific">Streptomyces millisiae</name>
    <dbReference type="NCBI Taxonomy" id="3075542"/>
    <lineage>
        <taxon>Bacteria</taxon>
        <taxon>Bacillati</taxon>
        <taxon>Actinomycetota</taxon>
        <taxon>Actinomycetes</taxon>
        <taxon>Kitasatosporales</taxon>
        <taxon>Streptomycetaceae</taxon>
        <taxon>Streptomyces</taxon>
    </lineage>
</organism>
<dbReference type="InterPro" id="IPR026841">
    <property type="entry name" value="Aur1/Ipt1"/>
</dbReference>
<evidence type="ECO:0000256" key="4">
    <source>
        <dbReference type="ARBA" id="ARBA00022692"/>
    </source>
</evidence>
<feature type="transmembrane region" description="Helical" evidence="9">
    <location>
        <begin position="269"/>
        <end position="286"/>
    </location>
</feature>
<dbReference type="Proteomes" id="UP001183420">
    <property type="component" value="Unassembled WGS sequence"/>
</dbReference>
<dbReference type="InterPro" id="IPR018584">
    <property type="entry name" value="GT87"/>
</dbReference>
<feature type="transmembrane region" description="Helical" evidence="9">
    <location>
        <begin position="48"/>
        <end position="65"/>
    </location>
</feature>
<feature type="transmembrane region" description="Helical" evidence="9">
    <location>
        <begin position="149"/>
        <end position="169"/>
    </location>
</feature>
<keyword evidence="3" id="KW-0808">Transferase</keyword>
<evidence type="ECO:0000259" key="10">
    <source>
        <dbReference type="Pfam" id="PF14378"/>
    </source>
</evidence>
<feature type="transmembrane region" description="Helical" evidence="9">
    <location>
        <begin position="535"/>
        <end position="555"/>
    </location>
</feature>
<gene>
    <name evidence="11" type="ORF">RNC47_22635</name>
</gene>
<evidence type="ECO:0000313" key="12">
    <source>
        <dbReference type="Proteomes" id="UP001183420"/>
    </source>
</evidence>
<feature type="transmembrane region" description="Helical" evidence="9">
    <location>
        <begin position="116"/>
        <end position="137"/>
    </location>
</feature>
<protein>
    <submittedName>
        <fullName evidence="11">Phosphatase PAP2 family protein</fullName>
    </submittedName>
</protein>
<dbReference type="RefSeq" id="WP_311601339.1">
    <property type="nucleotide sequence ID" value="NZ_JAVREM010000034.1"/>
</dbReference>
<dbReference type="PANTHER" id="PTHR31310:SF7">
    <property type="entry name" value="PA-PHOSPHATASE RELATED-FAMILY PROTEIN DDB_G0268928"/>
    <property type="match status" value="1"/>
</dbReference>
<feature type="transmembrane region" description="Helical" evidence="9">
    <location>
        <begin position="511"/>
        <end position="529"/>
    </location>
</feature>
<comment type="similarity">
    <text evidence="7">Belongs to the glycosyltransferase 87 family.</text>
</comment>
<feature type="transmembrane region" description="Helical" evidence="9">
    <location>
        <begin position="485"/>
        <end position="504"/>
    </location>
</feature>
<feature type="compositionally biased region" description="Low complexity" evidence="8">
    <location>
        <begin position="574"/>
        <end position="583"/>
    </location>
</feature>
<keyword evidence="4 9" id="KW-0812">Transmembrane</keyword>
<feature type="transmembrane region" description="Helical" evidence="9">
    <location>
        <begin position="432"/>
        <end position="450"/>
    </location>
</feature>
<evidence type="ECO:0000256" key="8">
    <source>
        <dbReference type="SAM" id="MobiDB-lite"/>
    </source>
</evidence>
<evidence type="ECO:0000256" key="2">
    <source>
        <dbReference type="ARBA" id="ARBA00022475"/>
    </source>
</evidence>
<evidence type="ECO:0000256" key="3">
    <source>
        <dbReference type="ARBA" id="ARBA00022679"/>
    </source>
</evidence>
<dbReference type="EMBL" id="JAVREM010000034">
    <property type="protein sequence ID" value="MDT0321136.1"/>
    <property type="molecule type" value="Genomic_DNA"/>
</dbReference>
<name>A0ABU2LUA4_9ACTN</name>
<evidence type="ECO:0000256" key="9">
    <source>
        <dbReference type="SAM" id="Phobius"/>
    </source>
</evidence>
<feature type="compositionally biased region" description="Basic and acidic residues" evidence="8">
    <location>
        <begin position="601"/>
        <end position="627"/>
    </location>
</feature>
<comment type="caution">
    <text evidence="11">The sequence shown here is derived from an EMBL/GenBank/DDBJ whole genome shotgun (WGS) entry which is preliminary data.</text>
</comment>
<evidence type="ECO:0000256" key="1">
    <source>
        <dbReference type="ARBA" id="ARBA00004651"/>
    </source>
</evidence>
<evidence type="ECO:0000256" key="5">
    <source>
        <dbReference type="ARBA" id="ARBA00022989"/>
    </source>
</evidence>
<dbReference type="CDD" id="cd03386">
    <property type="entry name" value="PAP2_Aur1_like"/>
    <property type="match status" value="1"/>
</dbReference>
<feature type="transmembrane region" description="Helical" evidence="9">
    <location>
        <begin position="94"/>
        <end position="110"/>
    </location>
</feature>
<accession>A0ABU2LUA4</accession>
<evidence type="ECO:0000256" key="7">
    <source>
        <dbReference type="ARBA" id="ARBA00024033"/>
    </source>
</evidence>
<keyword evidence="5 9" id="KW-1133">Transmembrane helix</keyword>
<proteinExistence type="inferred from homology"/>